<evidence type="ECO:0000313" key="6">
    <source>
        <dbReference type="EMBL" id="MCA9728526.1"/>
    </source>
</evidence>
<comment type="caution">
    <text evidence="6">The sequence shown here is derived from an EMBL/GenBank/DDBJ whole genome shotgun (WGS) entry which is preliminary data.</text>
</comment>
<evidence type="ECO:0000256" key="4">
    <source>
        <dbReference type="ARBA" id="ARBA00023136"/>
    </source>
</evidence>
<protein>
    <submittedName>
        <fullName evidence="6">DUF4870 domain-containing protein</fullName>
    </submittedName>
</protein>
<dbReference type="Proteomes" id="UP000697710">
    <property type="component" value="Unassembled WGS sequence"/>
</dbReference>
<dbReference type="InterPro" id="IPR019109">
    <property type="entry name" value="MamF_MmsF"/>
</dbReference>
<evidence type="ECO:0000256" key="2">
    <source>
        <dbReference type="ARBA" id="ARBA00022692"/>
    </source>
</evidence>
<keyword evidence="2 5" id="KW-0812">Transmembrane</keyword>
<evidence type="ECO:0000256" key="3">
    <source>
        <dbReference type="ARBA" id="ARBA00022989"/>
    </source>
</evidence>
<organism evidence="6 7">
    <name type="scientific">Eiseniibacteriota bacterium</name>
    <dbReference type="NCBI Taxonomy" id="2212470"/>
    <lineage>
        <taxon>Bacteria</taxon>
        <taxon>Candidatus Eiseniibacteriota</taxon>
    </lineage>
</organism>
<accession>A0A956M2A3</accession>
<evidence type="ECO:0000256" key="1">
    <source>
        <dbReference type="ARBA" id="ARBA00004141"/>
    </source>
</evidence>
<keyword evidence="3 5" id="KW-1133">Transmembrane helix</keyword>
<reference evidence="6" key="1">
    <citation type="submission" date="2020-04" db="EMBL/GenBank/DDBJ databases">
        <authorList>
            <person name="Zhang T."/>
        </authorList>
    </citation>
    <scope>NUCLEOTIDE SEQUENCE</scope>
    <source>
        <strain evidence="6">HKST-UBA01</strain>
    </source>
</reference>
<evidence type="ECO:0000313" key="7">
    <source>
        <dbReference type="Proteomes" id="UP000697710"/>
    </source>
</evidence>
<feature type="transmembrane region" description="Helical" evidence="5">
    <location>
        <begin position="79"/>
        <end position="100"/>
    </location>
</feature>
<dbReference type="PANTHER" id="PTHR36460:SF1">
    <property type="entry name" value="UPF0132 DOMAIN PROTEIN (AFU_ORTHOLOGUE AFUA_3G10255)"/>
    <property type="match status" value="1"/>
</dbReference>
<feature type="transmembrane region" description="Helical" evidence="5">
    <location>
        <begin position="51"/>
        <end position="73"/>
    </location>
</feature>
<evidence type="ECO:0000256" key="5">
    <source>
        <dbReference type="SAM" id="Phobius"/>
    </source>
</evidence>
<dbReference type="Pfam" id="PF09685">
    <property type="entry name" value="MamF_MmsF"/>
    <property type="match status" value="1"/>
</dbReference>
<dbReference type="EMBL" id="JAGQHR010000408">
    <property type="protein sequence ID" value="MCA9728526.1"/>
    <property type="molecule type" value="Genomic_DNA"/>
</dbReference>
<reference evidence="6" key="2">
    <citation type="journal article" date="2021" name="Microbiome">
        <title>Successional dynamics and alternative stable states in a saline activated sludge microbial community over 9 years.</title>
        <authorList>
            <person name="Wang Y."/>
            <person name="Ye J."/>
            <person name="Ju F."/>
            <person name="Liu L."/>
            <person name="Boyd J.A."/>
            <person name="Deng Y."/>
            <person name="Parks D.H."/>
            <person name="Jiang X."/>
            <person name="Yin X."/>
            <person name="Woodcroft B.J."/>
            <person name="Tyson G.W."/>
            <person name="Hugenholtz P."/>
            <person name="Polz M.F."/>
            <person name="Zhang T."/>
        </authorList>
    </citation>
    <scope>NUCLEOTIDE SEQUENCE</scope>
    <source>
        <strain evidence="6">HKST-UBA01</strain>
    </source>
</reference>
<proteinExistence type="predicted"/>
<dbReference type="GO" id="GO:0016020">
    <property type="term" value="C:membrane"/>
    <property type="evidence" value="ECO:0007669"/>
    <property type="project" value="UniProtKB-SubCell"/>
</dbReference>
<dbReference type="PANTHER" id="PTHR36460">
    <property type="entry name" value="UPF0132 DOMAIN PROTEIN (AFU_ORTHOLOGUE AFUA_3G10255)"/>
    <property type="match status" value="1"/>
</dbReference>
<dbReference type="AlphaFoldDB" id="A0A956M2A3"/>
<feature type="transmembrane region" description="Helical" evidence="5">
    <location>
        <begin position="20"/>
        <end position="39"/>
    </location>
</feature>
<keyword evidence="4 5" id="KW-0472">Membrane</keyword>
<comment type="subcellular location">
    <subcellularLocation>
        <location evidence="1">Membrane</location>
        <topology evidence="1">Multi-pass membrane protein</topology>
    </subcellularLocation>
</comment>
<gene>
    <name evidence="6" type="ORF">KC729_12635</name>
</gene>
<name>A0A956M2A3_UNCEI</name>
<sequence length="122" mass="13863">MEQTDSTAQEKGPDRSQSRQLAALAYFLVGLSGLLLLTFRRDDSFVRFHALQSVVATVAALILGLVLRILGILPLIGFLYLYLFRVYTAILFVYWIFLMLRAYQGARYKIPYLGNIVDRQVG</sequence>